<dbReference type="InterPro" id="IPR036188">
    <property type="entry name" value="FAD/NAD-bd_sf"/>
</dbReference>
<dbReference type="InterPro" id="IPR002938">
    <property type="entry name" value="FAD-bd"/>
</dbReference>
<sequence>MDPEYDFVVAGAGPAGLQFAREVVSNSDRSVAVLERNAALSDNDKSTGGTFPEVVEGYGVPDNVVMAEAGSVTFESPNNGCRHPMDTYVLDFPHFLEFLGEDAASDGADVLTGHRVTGPVVENGTVRGVRYRTADGEDGTLRARITVDATGPAATLSDPLGYFDTGTAHRGIGLEIEAEGRYDTDDTLLFSFDHADAPGGYAWTFPAGEEVFKAGVCWVDEFRAARPDGRTITDYVERWVETDPRWKVETVRARHAGEAVWNDSMNRRAGDGFLAVGDAASSINPLFGEGIRPGMESARMAAEVALSALRAGEVSRPWLLPYERRWNDRRGRAWKLQRVVSELLYDFDDAQQDAFVERVAALPPGKAERLRTYELDTLSLARLYPFRPKDLPKLPTILRHLRGSRPT</sequence>
<dbReference type="RefSeq" id="WP_267622323.1">
    <property type="nucleotide sequence ID" value="NZ_JAODIW010000006.1"/>
</dbReference>
<protein>
    <submittedName>
        <fullName evidence="2">NAD(P)/FAD-dependent oxidoreductase</fullName>
        <ecNumber evidence="2">1.-.-.-</ecNumber>
    </submittedName>
</protein>
<gene>
    <name evidence="2" type="ORF">ACFO0N_05375</name>
</gene>
<dbReference type="GO" id="GO:0016491">
    <property type="term" value="F:oxidoreductase activity"/>
    <property type="evidence" value="ECO:0007669"/>
    <property type="project" value="UniProtKB-KW"/>
</dbReference>
<dbReference type="InterPro" id="IPR050407">
    <property type="entry name" value="Geranylgeranyl_reductase"/>
</dbReference>
<comment type="caution">
    <text evidence="2">The sequence shown here is derived from an EMBL/GenBank/DDBJ whole genome shotgun (WGS) entry which is preliminary data.</text>
</comment>
<dbReference type="AlphaFoldDB" id="A0ABD5PAA6"/>
<keyword evidence="2" id="KW-0560">Oxidoreductase</keyword>
<dbReference type="EC" id="1.-.-.-" evidence="2"/>
<reference evidence="2 3" key="1">
    <citation type="journal article" date="2019" name="Int. J. Syst. Evol. Microbiol.">
        <title>The Global Catalogue of Microorganisms (GCM) 10K type strain sequencing project: providing services to taxonomists for standard genome sequencing and annotation.</title>
        <authorList>
            <consortium name="The Broad Institute Genomics Platform"/>
            <consortium name="The Broad Institute Genome Sequencing Center for Infectious Disease"/>
            <person name="Wu L."/>
            <person name="Ma J."/>
        </authorList>
    </citation>
    <scope>NUCLEOTIDE SEQUENCE [LARGE SCALE GENOMIC DNA]</scope>
    <source>
        <strain evidence="2 3">CGMCC 1.12553</strain>
    </source>
</reference>
<dbReference type="PANTHER" id="PTHR42685:SF18">
    <property type="entry name" value="DIGERANYLGERANYLGLYCEROPHOSPHOLIPID REDUCTASE"/>
    <property type="match status" value="1"/>
</dbReference>
<dbReference type="Proteomes" id="UP001595921">
    <property type="component" value="Unassembled WGS sequence"/>
</dbReference>
<organism evidence="2 3">
    <name type="scientific">Halobium salinum</name>
    <dbReference type="NCBI Taxonomy" id="1364940"/>
    <lineage>
        <taxon>Archaea</taxon>
        <taxon>Methanobacteriati</taxon>
        <taxon>Methanobacteriota</taxon>
        <taxon>Stenosarchaea group</taxon>
        <taxon>Halobacteria</taxon>
        <taxon>Halobacteriales</taxon>
        <taxon>Haloferacaceae</taxon>
        <taxon>Halobium</taxon>
    </lineage>
</organism>
<name>A0ABD5PAA6_9EURY</name>
<dbReference type="SUPFAM" id="SSF51905">
    <property type="entry name" value="FAD/NAD(P)-binding domain"/>
    <property type="match status" value="1"/>
</dbReference>
<proteinExistence type="predicted"/>
<dbReference type="Gene3D" id="3.50.50.60">
    <property type="entry name" value="FAD/NAD(P)-binding domain"/>
    <property type="match status" value="1"/>
</dbReference>
<dbReference type="Pfam" id="PF01494">
    <property type="entry name" value="FAD_binding_3"/>
    <property type="match status" value="1"/>
</dbReference>
<keyword evidence="3" id="KW-1185">Reference proteome</keyword>
<evidence type="ECO:0000313" key="3">
    <source>
        <dbReference type="Proteomes" id="UP001595921"/>
    </source>
</evidence>
<evidence type="ECO:0000259" key="1">
    <source>
        <dbReference type="Pfam" id="PF01494"/>
    </source>
</evidence>
<dbReference type="EMBL" id="JBHSDS010000003">
    <property type="protein sequence ID" value="MFC4357379.1"/>
    <property type="molecule type" value="Genomic_DNA"/>
</dbReference>
<dbReference type="PANTHER" id="PTHR42685">
    <property type="entry name" value="GERANYLGERANYL DIPHOSPHATE REDUCTASE"/>
    <property type="match status" value="1"/>
</dbReference>
<evidence type="ECO:0000313" key="2">
    <source>
        <dbReference type="EMBL" id="MFC4357379.1"/>
    </source>
</evidence>
<accession>A0ABD5PAA6</accession>
<feature type="domain" description="FAD-binding" evidence="1">
    <location>
        <begin position="5"/>
        <end position="335"/>
    </location>
</feature>